<reference evidence="10 11" key="1">
    <citation type="submission" date="2014-06" db="EMBL/GenBank/DDBJ databases">
        <authorList>
            <person name="Swart Estienne"/>
        </authorList>
    </citation>
    <scope>NUCLEOTIDE SEQUENCE [LARGE SCALE GENOMIC DNA]</scope>
    <source>
        <strain evidence="10 11">130c</strain>
    </source>
</reference>
<dbReference type="SMART" id="SM00220">
    <property type="entry name" value="S_TKc"/>
    <property type="match status" value="1"/>
</dbReference>
<keyword evidence="5 10" id="KW-0418">Kinase</keyword>
<comment type="similarity">
    <text evidence="8">Belongs to the protein kinase superfamily.</text>
</comment>
<keyword evidence="3" id="KW-0808">Transferase</keyword>
<evidence type="ECO:0000256" key="6">
    <source>
        <dbReference type="ARBA" id="ARBA00022840"/>
    </source>
</evidence>
<dbReference type="InterPro" id="IPR017441">
    <property type="entry name" value="Protein_kinase_ATP_BS"/>
</dbReference>
<evidence type="ECO:0000256" key="1">
    <source>
        <dbReference type="ARBA" id="ARBA00011245"/>
    </source>
</evidence>
<sequence length="330" mass="37552">MDSSSLILSQKSAFDTDFKGLISYGPDNLSFDQDLKERIRRDSKNSIKRTCPLTENIRIGELLGEGAYGKVYKAFNLKDGKTIAVKVMKISQQGQYEQKLEKIKMNLQKEITLLKNLKHKNIINYLDSCIINDTDVNIYMEYMPGGSISSLIKEFGSMDENAIRHFTRQLLSGLDYLHQNHIIHADLKGANILFDGLDNIKLSDFGAAKFIENLSLLSVSQSEVCSSIQGSLYWMAPEMIQQKGYGRKIDIWSLGCTIIEMATGNHPWPEVKNYPQLVMEIISKRTPPIPAFLSIEAQDFIRQCLQYDKKLRPRPGDLLNHPFIINDPQQ</sequence>
<dbReference type="GO" id="GO:0004674">
    <property type="term" value="F:protein serine/threonine kinase activity"/>
    <property type="evidence" value="ECO:0007669"/>
    <property type="project" value="UniProtKB-KW"/>
</dbReference>
<evidence type="ECO:0000256" key="8">
    <source>
        <dbReference type="RuleBase" id="RU000304"/>
    </source>
</evidence>
<dbReference type="FunFam" id="1.10.510.10:FF:000571">
    <property type="entry name" value="Maternal embryonic leucine zipper kinase"/>
    <property type="match status" value="1"/>
</dbReference>
<dbReference type="CDD" id="cd06606">
    <property type="entry name" value="STKc_MAPKKK"/>
    <property type="match status" value="1"/>
</dbReference>
<feature type="domain" description="Protein kinase" evidence="9">
    <location>
        <begin position="57"/>
        <end position="324"/>
    </location>
</feature>
<dbReference type="AlphaFoldDB" id="A0A078A9Q0"/>
<dbReference type="Pfam" id="PF00069">
    <property type="entry name" value="Pkinase"/>
    <property type="match status" value="1"/>
</dbReference>
<keyword evidence="11" id="KW-1185">Reference proteome</keyword>
<evidence type="ECO:0000256" key="2">
    <source>
        <dbReference type="ARBA" id="ARBA00022527"/>
    </source>
</evidence>
<evidence type="ECO:0000256" key="7">
    <source>
        <dbReference type="PROSITE-ProRule" id="PRU10141"/>
    </source>
</evidence>
<evidence type="ECO:0000313" key="11">
    <source>
        <dbReference type="Proteomes" id="UP000039865"/>
    </source>
</evidence>
<protein>
    <submittedName>
        <fullName evidence="10">Protein kinase domain containing protein</fullName>
    </submittedName>
</protein>
<evidence type="ECO:0000256" key="3">
    <source>
        <dbReference type="ARBA" id="ARBA00022679"/>
    </source>
</evidence>
<dbReference type="Gene3D" id="1.10.510.10">
    <property type="entry name" value="Transferase(Phosphotransferase) domain 1"/>
    <property type="match status" value="1"/>
</dbReference>
<dbReference type="SUPFAM" id="SSF56112">
    <property type="entry name" value="Protein kinase-like (PK-like)"/>
    <property type="match status" value="1"/>
</dbReference>
<evidence type="ECO:0000256" key="5">
    <source>
        <dbReference type="ARBA" id="ARBA00022777"/>
    </source>
</evidence>
<keyword evidence="6 7" id="KW-0067">ATP-binding</keyword>
<dbReference type="PROSITE" id="PS00108">
    <property type="entry name" value="PROTEIN_KINASE_ST"/>
    <property type="match status" value="1"/>
</dbReference>
<dbReference type="InterPro" id="IPR008271">
    <property type="entry name" value="Ser/Thr_kinase_AS"/>
</dbReference>
<dbReference type="Proteomes" id="UP000039865">
    <property type="component" value="Unassembled WGS sequence"/>
</dbReference>
<dbReference type="PANTHER" id="PTHR11584">
    <property type="entry name" value="SERINE/THREONINE PROTEIN KINASE"/>
    <property type="match status" value="1"/>
</dbReference>
<evidence type="ECO:0000256" key="4">
    <source>
        <dbReference type="ARBA" id="ARBA00022741"/>
    </source>
</evidence>
<keyword evidence="4 7" id="KW-0547">Nucleotide-binding</keyword>
<comment type="subunit">
    <text evidence="1">Monomer.</text>
</comment>
<dbReference type="PROSITE" id="PS50011">
    <property type="entry name" value="PROTEIN_KINASE_DOM"/>
    <property type="match status" value="1"/>
</dbReference>
<dbReference type="GO" id="GO:0005524">
    <property type="term" value="F:ATP binding"/>
    <property type="evidence" value="ECO:0007669"/>
    <property type="project" value="UniProtKB-UniRule"/>
</dbReference>
<gene>
    <name evidence="10" type="primary">Contig10452.g11156</name>
    <name evidence="10" type="ORF">STYLEM_6486</name>
</gene>
<dbReference type="OMA" id="HHERIVM"/>
<evidence type="ECO:0000259" key="9">
    <source>
        <dbReference type="PROSITE" id="PS50011"/>
    </source>
</evidence>
<organism evidence="10 11">
    <name type="scientific">Stylonychia lemnae</name>
    <name type="common">Ciliate</name>
    <dbReference type="NCBI Taxonomy" id="5949"/>
    <lineage>
        <taxon>Eukaryota</taxon>
        <taxon>Sar</taxon>
        <taxon>Alveolata</taxon>
        <taxon>Ciliophora</taxon>
        <taxon>Intramacronucleata</taxon>
        <taxon>Spirotrichea</taxon>
        <taxon>Stichotrichia</taxon>
        <taxon>Sporadotrichida</taxon>
        <taxon>Oxytrichidae</taxon>
        <taxon>Stylonychinae</taxon>
        <taxon>Stylonychia</taxon>
    </lineage>
</organism>
<dbReference type="PROSITE" id="PS00107">
    <property type="entry name" value="PROTEIN_KINASE_ATP"/>
    <property type="match status" value="1"/>
</dbReference>
<feature type="binding site" evidence="7">
    <location>
        <position position="86"/>
    </location>
    <ligand>
        <name>ATP</name>
        <dbReference type="ChEBI" id="CHEBI:30616"/>
    </ligand>
</feature>
<dbReference type="InterPro" id="IPR000719">
    <property type="entry name" value="Prot_kinase_dom"/>
</dbReference>
<name>A0A078A9Q0_STYLE</name>
<evidence type="ECO:0000313" key="10">
    <source>
        <dbReference type="EMBL" id="CDW77523.1"/>
    </source>
</evidence>
<proteinExistence type="inferred from homology"/>
<dbReference type="PANTHER" id="PTHR11584:SF369">
    <property type="entry name" value="MITOGEN-ACTIVATED PROTEIN KINASE KINASE KINASE 19-RELATED"/>
    <property type="match status" value="1"/>
</dbReference>
<dbReference type="OrthoDB" id="2914378at2759"/>
<dbReference type="InterPro" id="IPR011009">
    <property type="entry name" value="Kinase-like_dom_sf"/>
</dbReference>
<accession>A0A078A9Q0</accession>
<keyword evidence="2 8" id="KW-0723">Serine/threonine-protein kinase</keyword>
<dbReference type="EMBL" id="CCKQ01006233">
    <property type="protein sequence ID" value="CDW77523.1"/>
    <property type="molecule type" value="Genomic_DNA"/>
</dbReference>
<dbReference type="InParanoid" id="A0A078A9Q0"/>